<dbReference type="AlphaFoldDB" id="A0A835VZ53"/>
<accession>A0A835VZ53</accession>
<protein>
    <submittedName>
        <fullName evidence="2">Uncharacterized protein</fullName>
    </submittedName>
</protein>
<dbReference type="OrthoDB" id="549789at2759"/>
<reference evidence="2" key="1">
    <citation type="journal article" date="2020" name="bioRxiv">
        <title>Comparative genomics of Chlamydomonas.</title>
        <authorList>
            <person name="Craig R.J."/>
            <person name="Hasan A.R."/>
            <person name="Ness R.W."/>
            <person name="Keightley P.D."/>
        </authorList>
    </citation>
    <scope>NUCLEOTIDE SEQUENCE</scope>
    <source>
        <strain evidence="2">CCAP 11/173</strain>
    </source>
</reference>
<feature type="compositionally biased region" description="Gly residues" evidence="1">
    <location>
        <begin position="284"/>
        <end position="303"/>
    </location>
</feature>
<organism evidence="2 3">
    <name type="scientific">Chlamydomonas schloesseri</name>
    <dbReference type="NCBI Taxonomy" id="2026947"/>
    <lineage>
        <taxon>Eukaryota</taxon>
        <taxon>Viridiplantae</taxon>
        <taxon>Chlorophyta</taxon>
        <taxon>core chlorophytes</taxon>
        <taxon>Chlorophyceae</taxon>
        <taxon>CS clade</taxon>
        <taxon>Chlamydomonadales</taxon>
        <taxon>Chlamydomonadaceae</taxon>
        <taxon>Chlamydomonas</taxon>
    </lineage>
</organism>
<feature type="region of interest" description="Disordered" evidence="1">
    <location>
        <begin position="275"/>
        <end position="303"/>
    </location>
</feature>
<evidence type="ECO:0000313" key="3">
    <source>
        <dbReference type="Proteomes" id="UP000613740"/>
    </source>
</evidence>
<comment type="caution">
    <text evidence="2">The sequence shown here is derived from an EMBL/GenBank/DDBJ whole genome shotgun (WGS) entry which is preliminary data.</text>
</comment>
<keyword evidence="3" id="KW-1185">Reference proteome</keyword>
<sequence>MSRVSPLRAWTPLGRAGAGDGSGGGLIAASGRPLQLLCDVLCRLLGREVEPLTCLALLASAVSVGGGAGSSSSSSSSSSSRGGNGAAGAGGAAGTGAAAAVAAATAAPAPNAQAAGGGALNLAQQQQAQAQQQLCVLLGCERHDPLGPRLLRGAAALLSPLGAWLGGAAAAASAGTATSHLTDDVILPRLQQSSRPDGSADGAAAASLSCSALLAAANRGVAVVDADVLSSKQKAQLCDTLGRRQLVPAPGRPELSVPITATVWAAAVRHATAADCDPEASGGAPSGGRRGGGGGRGPVPGSLRGGWSGLDESCFDVVLGHVAVDDVAAEMALDEGSLDPGDRRPLDPGEAAALSAALRAHVAAAALLVPGPALSDAGLDLLMRYYVAVRQSGVKVSQAEVLRALVKVATACARLHLRSQVAEAPDCVLAVLLTEATLACRFGEGYMGLGLPPLQALLAAGSGWGCGGGGGYGEDEDVVMEGEGEDGFGEEGDGDEEEEVDMMVGGGAGGAGGAAGAVGRAAAGRGRRRRALVMGLAGGGLDAELHRLLPMLRRCLRGFVG</sequence>
<feature type="region of interest" description="Disordered" evidence="1">
    <location>
        <begin position="69"/>
        <end position="88"/>
    </location>
</feature>
<evidence type="ECO:0000256" key="1">
    <source>
        <dbReference type="SAM" id="MobiDB-lite"/>
    </source>
</evidence>
<feature type="compositionally biased region" description="Low complexity" evidence="1">
    <location>
        <begin position="70"/>
        <end position="81"/>
    </location>
</feature>
<name>A0A835VZ53_9CHLO</name>
<dbReference type="EMBL" id="JAEHOD010000074">
    <property type="protein sequence ID" value="KAG2431248.1"/>
    <property type="molecule type" value="Genomic_DNA"/>
</dbReference>
<gene>
    <name evidence="2" type="ORF">HYH02_013382</name>
</gene>
<evidence type="ECO:0000313" key="2">
    <source>
        <dbReference type="EMBL" id="KAG2431248.1"/>
    </source>
</evidence>
<dbReference type="Proteomes" id="UP000613740">
    <property type="component" value="Unassembled WGS sequence"/>
</dbReference>
<proteinExistence type="predicted"/>